<proteinExistence type="inferred from homology"/>
<dbReference type="InterPro" id="IPR001482">
    <property type="entry name" value="T2SS/T4SS_dom"/>
</dbReference>
<dbReference type="FunFam" id="3.40.50.300:FF:000398">
    <property type="entry name" value="Type IV pilus assembly ATPase PilB"/>
    <property type="match status" value="1"/>
</dbReference>
<dbReference type="InterPro" id="IPR037257">
    <property type="entry name" value="T2SS_E_N_sf"/>
</dbReference>
<dbReference type="SUPFAM" id="SSF52540">
    <property type="entry name" value="P-loop containing nucleoside triphosphate hydrolases"/>
    <property type="match status" value="1"/>
</dbReference>
<dbReference type="Proteomes" id="UP000073601">
    <property type="component" value="Unassembled WGS sequence"/>
</dbReference>
<keyword evidence="3" id="KW-0963">Cytoplasm</keyword>
<dbReference type="GO" id="GO:0005737">
    <property type="term" value="C:cytoplasm"/>
    <property type="evidence" value="ECO:0007669"/>
    <property type="project" value="UniProtKB-SubCell"/>
</dbReference>
<evidence type="ECO:0000256" key="3">
    <source>
        <dbReference type="ARBA" id="ARBA00022490"/>
    </source>
</evidence>
<keyword evidence="5" id="KW-0067">ATP-binding</keyword>
<dbReference type="Gene3D" id="3.30.450.90">
    <property type="match status" value="1"/>
</dbReference>
<dbReference type="GO" id="GO:0005524">
    <property type="term" value="F:ATP binding"/>
    <property type="evidence" value="ECO:0007669"/>
    <property type="project" value="UniProtKB-KW"/>
</dbReference>
<gene>
    <name evidence="7" type="primary">epsE_2</name>
    <name evidence="7" type="ORF">GMA8713_00490</name>
</gene>
<dbReference type="Pfam" id="PF00437">
    <property type="entry name" value="T2SSE"/>
    <property type="match status" value="1"/>
</dbReference>
<sequence>MTFNLAVALRRAEYLSSAQEQEVTAKIKAEGVSTPSALLALKILSSEELAKAVFDIFGEPLQDIKHYPWEATNATLNQKELVLSSQCIPLEIRNQRLLLGVSDPTRIDIQDDFQFATGYSVNPVLLEHAQIEGAIRRLYGKNVTERIRTNSVTDSELEALSNSIDDIAENEDLFSDDAPVSRYIQQVLMDAVRKQASDIHFEPFEQSYQIRFRLDGILQTHSTPPAGISRRLSTRLKIIAKLNIAERRLPQDGRIKLNLSEDKSIDMRVSTLPTLWGEKVVLRILDGGSVALDIDSLGYNPQQKLDYLNALNRPQGMILMTGPTGSGKTVSLYTGLKYLNTADRNISTAEDPVEINLPGINQVNINNDIGLDFAKALRAFLRQDPDVVMVGEIRDLETAEIGIKAAQTGHLVLSTLHTNSAAESVTRLANMGVAAYNLAASLTLIIAQRLGRRLCPNCKVPHDTDDHNLTALTQHYPSLKPELVYQASAEGCDHCNHGYLGRVGIYEVMPVSRDLAEAIGNGASASRIETLAMSNGMLTLQLSGIEKLNEGITSLAELQRVISL</sequence>
<keyword evidence="8" id="KW-1185">Reference proteome</keyword>
<feature type="domain" description="Bacterial type II secretion system protein E" evidence="6">
    <location>
        <begin position="381"/>
        <end position="395"/>
    </location>
</feature>
<dbReference type="RefSeq" id="WP_062705409.1">
    <property type="nucleotide sequence ID" value="NZ_CAWRCI010000003.1"/>
</dbReference>
<dbReference type="Gene3D" id="3.30.300.160">
    <property type="entry name" value="Type II secretion system, protein E, N-terminal domain"/>
    <property type="match status" value="1"/>
</dbReference>
<dbReference type="OrthoDB" id="9804785at2"/>
<dbReference type="GO" id="GO:0009297">
    <property type="term" value="P:pilus assembly"/>
    <property type="evidence" value="ECO:0007669"/>
    <property type="project" value="InterPro"/>
</dbReference>
<dbReference type="PANTHER" id="PTHR30258">
    <property type="entry name" value="TYPE II SECRETION SYSTEM PROTEIN GSPE-RELATED"/>
    <property type="match status" value="1"/>
</dbReference>
<evidence type="ECO:0000256" key="1">
    <source>
        <dbReference type="ARBA" id="ARBA00004496"/>
    </source>
</evidence>
<dbReference type="AlphaFoldDB" id="A0A128EVN9"/>
<comment type="subcellular location">
    <subcellularLocation>
        <location evidence="1">Cytoplasm</location>
    </subcellularLocation>
</comment>
<name>A0A128EVN9_9GAMM</name>
<organism evidence="7 8">
    <name type="scientific">Grimontia marina</name>
    <dbReference type="NCBI Taxonomy" id="646534"/>
    <lineage>
        <taxon>Bacteria</taxon>
        <taxon>Pseudomonadati</taxon>
        <taxon>Pseudomonadota</taxon>
        <taxon>Gammaproteobacteria</taxon>
        <taxon>Vibrionales</taxon>
        <taxon>Vibrionaceae</taxon>
        <taxon>Grimontia</taxon>
    </lineage>
</organism>
<dbReference type="GO" id="GO:0016887">
    <property type="term" value="F:ATP hydrolysis activity"/>
    <property type="evidence" value="ECO:0007669"/>
    <property type="project" value="InterPro"/>
</dbReference>
<comment type="similarity">
    <text evidence="2">Belongs to the GSP E family.</text>
</comment>
<dbReference type="PROSITE" id="PS00662">
    <property type="entry name" value="T2SP_E"/>
    <property type="match status" value="1"/>
</dbReference>
<evidence type="ECO:0000256" key="4">
    <source>
        <dbReference type="ARBA" id="ARBA00022741"/>
    </source>
</evidence>
<dbReference type="Pfam" id="PF05157">
    <property type="entry name" value="MshEN"/>
    <property type="match status" value="1"/>
</dbReference>
<evidence type="ECO:0000259" key="6">
    <source>
        <dbReference type="PROSITE" id="PS00662"/>
    </source>
</evidence>
<dbReference type="PANTHER" id="PTHR30258:SF1">
    <property type="entry name" value="PROTEIN TRANSPORT PROTEIN HOFB HOMOLOG"/>
    <property type="match status" value="1"/>
</dbReference>
<evidence type="ECO:0000313" key="8">
    <source>
        <dbReference type="Proteomes" id="UP000073601"/>
    </source>
</evidence>
<dbReference type="CDD" id="cd01129">
    <property type="entry name" value="PulE-GspE-like"/>
    <property type="match status" value="1"/>
</dbReference>
<dbReference type="FunFam" id="3.30.450.90:FF:000001">
    <property type="entry name" value="Type II secretion system ATPase GspE"/>
    <property type="match status" value="1"/>
</dbReference>
<evidence type="ECO:0000256" key="2">
    <source>
        <dbReference type="ARBA" id="ARBA00006611"/>
    </source>
</evidence>
<reference evidence="8" key="1">
    <citation type="submission" date="2016-02" db="EMBL/GenBank/DDBJ databases">
        <authorList>
            <person name="Rodrigo-Torres Lidia"/>
            <person name="Arahal R.David."/>
        </authorList>
    </citation>
    <scope>NUCLEOTIDE SEQUENCE [LARGE SCALE GENOMIC DNA]</scope>
    <source>
        <strain evidence="8">CECT 8713</strain>
    </source>
</reference>
<evidence type="ECO:0000313" key="7">
    <source>
        <dbReference type="EMBL" id="CZF78225.1"/>
    </source>
</evidence>
<protein>
    <submittedName>
        <fullName evidence="7">Type II secretion system protein E</fullName>
    </submittedName>
</protein>
<dbReference type="Gene3D" id="3.40.50.300">
    <property type="entry name" value="P-loop containing nucleotide triphosphate hydrolases"/>
    <property type="match status" value="1"/>
</dbReference>
<dbReference type="NCBIfam" id="TIGR02538">
    <property type="entry name" value="type_IV_pilB"/>
    <property type="match status" value="1"/>
</dbReference>
<dbReference type="InterPro" id="IPR027417">
    <property type="entry name" value="P-loop_NTPase"/>
</dbReference>
<accession>A0A128EVN9</accession>
<dbReference type="GO" id="GO:0005886">
    <property type="term" value="C:plasma membrane"/>
    <property type="evidence" value="ECO:0007669"/>
    <property type="project" value="TreeGrafter"/>
</dbReference>
<dbReference type="SUPFAM" id="SSF160246">
    <property type="entry name" value="EspE N-terminal domain-like"/>
    <property type="match status" value="1"/>
</dbReference>
<dbReference type="InterPro" id="IPR013374">
    <property type="entry name" value="ATPase_typ4_pilus-assembl_PilB"/>
</dbReference>
<keyword evidence="4" id="KW-0547">Nucleotide-binding</keyword>
<dbReference type="EMBL" id="FIZY01000003">
    <property type="protein sequence ID" value="CZF78225.1"/>
    <property type="molecule type" value="Genomic_DNA"/>
</dbReference>
<dbReference type="InterPro" id="IPR007831">
    <property type="entry name" value="T2SS_GspE_N"/>
</dbReference>
<evidence type="ECO:0000256" key="5">
    <source>
        <dbReference type="ARBA" id="ARBA00022840"/>
    </source>
</evidence>